<evidence type="ECO:0000313" key="1">
    <source>
        <dbReference type="EMBL" id="EXC44999.1"/>
    </source>
</evidence>
<dbReference type="InterPro" id="IPR046904">
    <property type="entry name" value="ABC-3C_MC2"/>
</dbReference>
<comment type="caution">
    <text evidence="1">The sequence shown here is derived from an EMBL/GenBank/DDBJ whole genome shotgun (WGS) entry which is preliminary data.</text>
</comment>
<evidence type="ECO:0008006" key="3">
    <source>
        <dbReference type="Google" id="ProtNLM"/>
    </source>
</evidence>
<dbReference type="Pfam" id="PF20288">
    <property type="entry name" value="MC2"/>
    <property type="match status" value="1"/>
</dbReference>
<sequence length="149" mass="17188">MEVGLRSLALLVAGYPKVFDLNHLVLFDFIAIHTEQFGGLKNLHPENRYHNTELLVRRPIISEGLRLFAIKGLIETKVTCTGFVYTAGESSQFFLTALSSDYIKSLNERCDWVIEKYGEYTYSELRAEINNIFEEWIEEFNSDIDGKKL</sequence>
<accession>A0A009RV30</accession>
<dbReference type="Proteomes" id="UP000020735">
    <property type="component" value="Unassembled WGS sequence"/>
</dbReference>
<dbReference type="EMBL" id="JEXJ01000138">
    <property type="protein sequence ID" value="EXC44999.1"/>
    <property type="molecule type" value="Genomic_DNA"/>
</dbReference>
<name>A0A009RV30_ACIBA</name>
<protein>
    <recommendedName>
        <fullName evidence="3">Threonine transporter</fullName>
    </recommendedName>
</protein>
<dbReference type="PATRIC" id="fig|1310630.3.peg.3783"/>
<reference evidence="1 2" key="1">
    <citation type="submission" date="2014-02" db="EMBL/GenBank/DDBJ databases">
        <title>Comparative genomics and transcriptomics to identify genetic mechanisms underlying the emergence of carbapenem resistant Acinetobacter baumannii (CRAb).</title>
        <authorList>
            <person name="Harris A.D."/>
            <person name="Johnson K.J."/>
            <person name="George J."/>
            <person name="Shefchek K."/>
            <person name="Daugherty S.C."/>
            <person name="Parankush S."/>
            <person name="Sadzewicz L."/>
            <person name="Tallon L."/>
            <person name="Sengamalay N."/>
            <person name="Hazen T.H."/>
            <person name="Rasko D.A."/>
        </authorList>
    </citation>
    <scope>NUCLEOTIDE SEQUENCE [LARGE SCALE GENOMIC DNA]</scope>
    <source>
        <strain evidence="1 2">99063</strain>
    </source>
</reference>
<evidence type="ECO:0000313" key="2">
    <source>
        <dbReference type="Proteomes" id="UP000020735"/>
    </source>
</evidence>
<dbReference type="AlphaFoldDB" id="A0A009RV30"/>
<organism evidence="1 2">
    <name type="scientific">Acinetobacter baumannii 99063</name>
    <dbReference type="NCBI Taxonomy" id="1310630"/>
    <lineage>
        <taxon>Bacteria</taxon>
        <taxon>Pseudomonadati</taxon>
        <taxon>Pseudomonadota</taxon>
        <taxon>Gammaproteobacteria</taxon>
        <taxon>Moraxellales</taxon>
        <taxon>Moraxellaceae</taxon>
        <taxon>Acinetobacter</taxon>
        <taxon>Acinetobacter calcoaceticus/baumannii complex</taxon>
    </lineage>
</organism>
<gene>
    <name evidence="1" type="ORF">J529_3939</name>
</gene>
<proteinExistence type="predicted"/>